<accession>A0A834VDC6</accession>
<feature type="transmembrane region" description="Helical" evidence="1">
    <location>
        <begin position="63"/>
        <end position="85"/>
    </location>
</feature>
<keyword evidence="1" id="KW-1133">Transmembrane helix</keyword>
<keyword evidence="1" id="KW-0472">Membrane</keyword>
<feature type="transmembrane region" description="Helical" evidence="1">
    <location>
        <begin position="118"/>
        <end position="137"/>
    </location>
</feature>
<feature type="transmembrane region" description="Helical" evidence="1">
    <location>
        <begin position="20"/>
        <end position="43"/>
    </location>
</feature>
<dbReference type="OMA" id="YIPCAIW"/>
<evidence type="ECO:0000256" key="1">
    <source>
        <dbReference type="SAM" id="Phobius"/>
    </source>
</evidence>
<dbReference type="EnsemblMetazoa" id="SSS_2514s_mrna">
    <property type="protein sequence ID" value="KAF7491415.1"/>
    <property type="gene ID" value="SSS_2514"/>
</dbReference>
<protein>
    <submittedName>
        <fullName evidence="2 3">Uncharacterized protein</fullName>
    </submittedName>
</protein>
<keyword evidence="1" id="KW-0812">Transmembrane</keyword>
<feature type="transmembrane region" description="Helical" evidence="1">
    <location>
        <begin position="92"/>
        <end position="112"/>
    </location>
</feature>
<name>A0A834VDC6_SARSC</name>
<proteinExistence type="predicted"/>
<reference evidence="3" key="3">
    <citation type="submission" date="2022-06" db="UniProtKB">
        <authorList>
            <consortium name="EnsemblMetazoa"/>
        </authorList>
    </citation>
    <scope>IDENTIFICATION</scope>
</reference>
<reference evidence="2" key="2">
    <citation type="submission" date="2020-01" db="EMBL/GenBank/DDBJ databases">
        <authorList>
            <person name="Korhonen P.K.K."/>
            <person name="Guangxu M.G."/>
            <person name="Wang T.W."/>
            <person name="Stroehlein A.J.S."/>
            <person name="Young N.D."/>
            <person name="Ang C.-S.A."/>
            <person name="Fernando D.W.F."/>
            <person name="Lu H.L."/>
            <person name="Taylor S.T."/>
            <person name="Ehtesham M.E.M."/>
            <person name="Najaraj S.H.N."/>
            <person name="Harsha G.H.G."/>
            <person name="Madugundu A.M."/>
            <person name="Renuse S.R."/>
            <person name="Holt D.H."/>
            <person name="Pandey A.P."/>
            <person name="Papenfuss A.P."/>
            <person name="Gasser R.B.G."/>
            <person name="Fischer K.F."/>
        </authorList>
    </citation>
    <scope>NUCLEOTIDE SEQUENCE</scope>
    <source>
        <strain evidence="2">SSS_KF_BRIS2020</strain>
    </source>
</reference>
<evidence type="ECO:0000313" key="2">
    <source>
        <dbReference type="EMBL" id="KAF7491415.1"/>
    </source>
</evidence>
<gene>
    <name evidence="2" type="ORF">SSS_2514</name>
</gene>
<dbReference type="Proteomes" id="UP000070412">
    <property type="component" value="Unassembled WGS sequence"/>
</dbReference>
<evidence type="ECO:0000313" key="4">
    <source>
        <dbReference type="Proteomes" id="UP000070412"/>
    </source>
</evidence>
<reference evidence="4" key="1">
    <citation type="journal article" date="2020" name="PLoS Negl. Trop. Dis.">
        <title>High-quality nuclear genome for Sarcoptes scabiei-A critical resource for a neglected parasite.</title>
        <authorList>
            <person name="Korhonen P.K."/>
            <person name="Gasser R.B."/>
            <person name="Ma G."/>
            <person name="Wang T."/>
            <person name="Stroehlein A.J."/>
            <person name="Young N.D."/>
            <person name="Ang C.S."/>
            <person name="Fernando D.D."/>
            <person name="Lu H.C."/>
            <person name="Taylor S."/>
            <person name="Reynolds S.L."/>
            <person name="Mofiz E."/>
            <person name="Najaraj S.H."/>
            <person name="Gowda H."/>
            <person name="Madugundu A."/>
            <person name="Renuse S."/>
            <person name="Holt D."/>
            <person name="Pandey A."/>
            <person name="Papenfuss A.T."/>
            <person name="Fischer K."/>
        </authorList>
    </citation>
    <scope>NUCLEOTIDE SEQUENCE [LARGE SCALE GENOMIC DNA]</scope>
</reference>
<dbReference type="EMBL" id="WVUK01000059">
    <property type="protein sequence ID" value="KAF7491415.1"/>
    <property type="molecule type" value="Genomic_DNA"/>
</dbReference>
<evidence type="ECO:0000313" key="3">
    <source>
        <dbReference type="EnsemblMetazoa" id="KAF7491415.1"/>
    </source>
</evidence>
<sequence>MMYYEHDTSKPFLFGLKKWILIVLCSLNIILMIVYASISSLLADRYLYDYEDFEPYRIDDAKMWVILILSLISVFSISFSVLGIIAAFRESFTMILVFTIIQMLTLGATIANSIHRPYYIPCAIWSIFIAIDSVLLTRDLYQINTIKRYGFGS</sequence>
<keyword evidence="4" id="KW-1185">Reference proteome</keyword>
<dbReference type="AlphaFoldDB" id="A0A834VDC6"/>
<organism evidence="2">
    <name type="scientific">Sarcoptes scabiei</name>
    <name type="common">Itch mite</name>
    <name type="synonym">Acarus scabiei</name>
    <dbReference type="NCBI Taxonomy" id="52283"/>
    <lineage>
        <taxon>Eukaryota</taxon>
        <taxon>Metazoa</taxon>
        <taxon>Ecdysozoa</taxon>
        <taxon>Arthropoda</taxon>
        <taxon>Chelicerata</taxon>
        <taxon>Arachnida</taxon>
        <taxon>Acari</taxon>
        <taxon>Acariformes</taxon>
        <taxon>Sarcoptiformes</taxon>
        <taxon>Astigmata</taxon>
        <taxon>Psoroptidia</taxon>
        <taxon>Sarcoptoidea</taxon>
        <taxon>Sarcoptidae</taxon>
        <taxon>Sarcoptinae</taxon>
        <taxon>Sarcoptes</taxon>
    </lineage>
</organism>
<dbReference type="OrthoDB" id="6506290at2759"/>